<dbReference type="KEGG" id="spon:HME9304_03376"/>
<evidence type="ECO:0000256" key="4">
    <source>
        <dbReference type="ARBA" id="ARBA00022777"/>
    </source>
</evidence>
<dbReference type="SMART" id="SM00387">
    <property type="entry name" value="HATPase_c"/>
    <property type="match status" value="1"/>
</dbReference>
<dbReference type="CDD" id="cd16917">
    <property type="entry name" value="HATPase_UhpB-NarQ-NarX-like"/>
    <property type="match status" value="1"/>
</dbReference>
<feature type="domain" description="Histidine kinase" evidence="8">
    <location>
        <begin position="597"/>
        <end position="682"/>
    </location>
</feature>
<accession>A0A2Z4LX97</accession>
<dbReference type="GO" id="GO:0004673">
    <property type="term" value="F:protein histidine kinase activity"/>
    <property type="evidence" value="ECO:0007669"/>
    <property type="project" value="UniProtKB-EC"/>
</dbReference>
<evidence type="ECO:0000256" key="2">
    <source>
        <dbReference type="ARBA" id="ARBA00012438"/>
    </source>
</evidence>
<sequence length="703" mass="80497">MKLKRIIQTILLLLLSSCIDSTSSDKVEVDSKTLSIEKSIQTVRDSVEISIQRKKNILENVEKKINDIPNDTLRLKFLSDVSLTYKMLRDSLKFREINQNLLELSNDKKMYATLGNSHWDLASFYKSYGILDSAYFHYRSAYKSFDILPTDSTSSSRKGRMLYSMGQIQDSFKDYLGAETSITSALKIFLELEDSRRIYNCYNMLGIVASGMNNYSKSLEYYEKASDNLKKLEGLFAKKNSLQNKNNIANIYSRNGEFIKAKKAYDGLINDQNLRTLNPKLYSKVLVSQANVILKNDKNLDKVGELLSEAFIINDSIGFSSDQARAKQYYAELLAAKGDTTSAQQYAKESRMLAKNTLNNDRHLKILRVLTKLDSENAVAYSNEYYDLNEKVKEEERAIRDKFARVRLETDEVIQRNEVLSREKEIWIGVVFGLLILGVAIFTIIIQRINNNKLKFQQKQQESNQEIYNLMLSQQGKFEEGKQLEQKRISEELHDGILGQMLGIRLILSGLNDKEDEASIAQRAELIEKLRELEEEIRTISHELSDASYQKFYNFIVSLEELINTINASTGILCSFTYDDNVDWDDLKGDIKINAYRIVQESLQNSIKHAKCKNITIDFKLEEDLLKLTISDDGTGFDINRGKHGIGLKNVVSRVKKVKGKLDIESKKGKGTTITVTFPNTYINVDDSTNISEHSKMMKVWQT</sequence>
<dbReference type="InterPro" id="IPR003594">
    <property type="entry name" value="HATPase_dom"/>
</dbReference>
<dbReference type="InterPro" id="IPR011990">
    <property type="entry name" value="TPR-like_helical_dom_sf"/>
</dbReference>
<dbReference type="AlphaFoldDB" id="A0A2Z4LX97"/>
<evidence type="ECO:0000256" key="7">
    <source>
        <dbReference type="SAM" id="Phobius"/>
    </source>
</evidence>
<feature type="coiled-coil region" evidence="6">
    <location>
        <begin position="516"/>
        <end position="550"/>
    </location>
</feature>
<gene>
    <name evidence="9" type="ORF">HME9304_03376</name>
</gene>
<evidence type="ECO:0000259" key="8">
    <source>
        <dbReference type="PROSITE" id="PS50109"/>
    </source>
</evidence>
<feature type="transmembrane region" description="Helical" evidence="7">
    <location>
        <begin position="426"/>
        <end position="446"/>
    </location>
</feature>
<dbReference type="PANTHER" id="PTHR24421:SF10">
    <property type="entry name" value="NITRATE_NITRITE SENSOR PROTEIN NARQ"/>
    <property type="match status" value="1"/>
</dbReference>
<dbReference type="InterPro" id="IPR050482">
    <property type="entry name" value="Sensor_HK_TwoCompSys"/>
</dbReference>
<dbReference type="EMBL" id="CP030104">
    <property type="protein sequence ID" value="AWX46343.1"/>
    <property type="molecule type" value="Genomic_DNA"/>
</dbReference>
<dbReference type="SUPFAM" id="SSF55874">
    <property type="entry name" value="ATPase domain of HSP90 chaperone/DNA topoisomerase II/histidine kinase"/>
    <property type="match status" value="1"/>
</dbReference>
<dbReference type="InterPro" id="IPR005467">
    <property type="entry name" value="His_kinase_dom"/>
</dbReference>
<evidence type="ECO:0000256" key="6">
    <source>
        <dbReference type="SAM" id="Coils"/>
    </source>
</evidence>
<evidence type="ECO:0000256" key="1">
    <source>
        <dbReference type="ARBA" id="ARBA00000085"/>
    </source>
</evidence>
<evidence type="ECO:0000313" key="10">
    <source>
        <dbReference type="Proteomes" id="UP000248536"/>
    </source>
</evidence>
<keyword evidence="6" id="KW-0175">Coiled coil</keyword>
<keyword evidence="5" id="KW-0902">Two-component regulatory system</keyword>
<dbReference type="Proteomes" id="UP000248536">
    <property type="component" value="Chromosome"/>
</dbReference>
<keyword evidence="10" id="KW-1185">Reference proteome</keyword>
<dbReference type="RefSeq" id="WP_112379633.1">
    <property type="nucleotide sequence ID" value="NZ_CP030104.1"/>
</dbReference>
<comment type="catalytic activity">
    <reaction evidence="1">
        <text>ATP + protein L-histidine = ADP + protein N-phospho-L-histidine.</text>
        <dbReference type="EC" id="2.7.13.3"/>
    </reaction>
</comment>
<dbReference type="GO" id="GO:0000160">
    <property type="term" value="P:phosphorelay signal transduction system"/>
    <property type="evidence" value="ECO:0007669"/>
    <property type="project" value="UniProtKB-KW"/>
</dbReference>
<dbReference type="InterPro" id="IPR004358">
    <property type="entry name" value="Sig_transdc_His_kin-like_C"/>
</dbReference>
<evidence type="ECO:0000256" key="5">
    <source>
        <dbReference type="ARBA" id="ARBA00023012"/>
    </source>
</evidence>
<dbReference type="OrthoDB" id="977000at2"/>
<dbReference type="PROSITE" id="PS51257">
    <property type="entry name" value="PROKAR_LIPOPROTEIN"/>
    <property type="match status" value="1"/>
</dbReference>
<proteinExistence type="predicted"/>
<dbReference type="InterPro" id="IPR036890">
    <property type="entry name" value="HATPase_C_sf"/>
</dbReference>
<organism evidence="9 10">
    <name type="scientific">Flagellimonas maritima</name>
    <dbReference type="NCBI Taxonomy" id="1383885"/>
    <lineage>
        <taxon>Bacteria</taxon>
        <taxon>Pseudomonadati</taxon>
        <taxon>Bacteroidota</taxon>
        <taxon>Flavobacteriia</taxon>
        <taxon>Flavobacteriales</taxon>
        <taxon>Flavobacteriaceae</taxon>
        <taxon>Flagellimonas</taxon>
    </lineage>
</organism>
<keyword evidence="7" id="KW-0812">Transmembrane</keyword>
<dbReference type="PRINTS" id="PR00344">
    <property type="entry name" value="BCTRLSENSOR"/>
</dbReference>
<evidence type="ECO:0000313" key="9">
    <source>
        <dbReference type="EMBL" id="AWX46343.1"/>
    </source>
</evidence>
<dbReference type="Gene3D" id="3.30.565.10">
    <property type="entry name" value="Histidine kinase-like ATPase, C-terminal domain"/>
    <property type="match status" value="1"/>
</dbReference>
<keyword evidence="7" id="KW-1133">Transmembrane helix</keyword>
<dbReference type="PROSITE" id="PS50109">
    <property type="entry name" value="HIS_KIN"/>
    <property type="match status" value="1"/>
</dbReference>
<keyword evidence="3 9" id="KW-0808">Transferase</keyword>
<reference evidence="9 10" key="1">
    <citation type="submission" date="2018-06" db="EMBL/GenBank/DDBJ databases">
        <title>Spongiibacterium sp. HME9304 Genome sequencing and assembly.</title>
        <authorList>
            <person name="Kang H."/>
            <person name="Kim H."/>
            <person name="Joh K."/>
        </authorList>
    </citation>
    <scope>NUCLEOTIDE SEQUENCE [LARGE SCALE GENOMIC DNA]</scope>
    <source>
        <strain evidence="9 10">HME9304</strain>
    </source>
</reference>
<keyword evidence="4 9" id="KW-0418">Kinase</keyword>
<name>A0A2Z4LX97_9FLAO</name>
<evidence type="ECO:0000256" key="3">
    <source>
        <dbReference type="ARBA" id="ARBA00022679"/>
    </source>
</evidence>
<dbReference type="EC" id="2.7.13.3" evidence="2"/>
<protein>
    <recommendedName>
        <fullName evidence="2">histidine kinase</fullName>
        <ecNumber evidence="2">2.7.13.3</ecNumber>
    </recommendedName>
</protein>
<dbReference type="PANTHER" id="PTHR24421">
    <property type="entry name" value="NITRATE/NITRITE SENSOR PROTEIN NARX-RELATED"/>
    <property type="match status" value="1"/>
</dbReference>
<keyword evidence="7" id="KW-0472">Membrane</keyword>
<dbReference type="Gene3D" id="1.25.40.10">
    <property type="entry name" value="Tetratricopeptide repeat domain"/>
    <property type="match status" value="1"/>
</dbReference>
<dbReference type="SUPFAM" id="SSF48452">
    <property type="entry name" value="TPR-like"/>
    <property type="match status" value="1"/>
</dbReference>
<dbReference type="Pfam" id="PF02518">
    <property type="entry name" value="HATPase_c"/>
    <property type="match status" value="1"/>
</dbReference>